<sequence>MEEVLKECIDDPCVSGSHRAARAGSQQHSLGPGQRLKGVERRLRCPVGLAPTCPANAAPPAFDTWSSHHWGTTAVPPAQGPWQTPRDTAWTARVKCRRPENHTPNLLELQLLKAARKANGASLPGQNPNSAGWRAELQWQCQISRRASVKVDNMLES</sequence>
<protein>
    <submittedName>
        <fullName evidence="1">Uncharacterized protein</fullName>
    </submittedName>
</protein>
<accession>A0A8J4XU27</accession>
<dbReference type="Proteomes" id="UP000770661">
    <property type="component" value="Unassembled WGS sequence"/>
</dbReference>
<evidence type="ECO:0000313" key="2">
    <source>
        <dbReference type="Proteomes" id="UP000770661"/>
    </source>
</evidence>
<dbReference type="EMBL" id="JACEEZ010020404">
    <property type="protein sequence ID" value="KAG0714592.1"/>
    <property type="molecule type" value="Genomic_DNA"/>
</dbReference>
<proteinExistence type="predicted"/>
<dbReference type="AlphaFoldDB" id="A0A8J4XU27"/>
<reference evidence="1" key="1">
    <citation type="submission" date="2020-07" db="EMBL/GenBank/DDBJ databases">
        <title>The High-quality genome of the commercially important snow crab, Chionoecetes opilio.</title>
        <authorList>
            <person name="Jeong J.-H."/>
            <person name="Ryu S."/>
        </authorList>
    </citation>
    <scope>NUCLEOTIDE SEQUENCE</scope>
    <source>
        <strain evidence="1">MADBK_172401_WGS</strain>
        <tissue evidence="1">Digestive gland</tissue>
    </source>
</reference>
<gene>
    <name evidence="1" type="ORF">GWK47_013823</name>
</gene>
<name>A0A8J4XU27_CHIOP</name>
<comment type="caution">
    <text evidence="1">The sequence shown here is derived from an EMBL/GenBank/DDBJ whole genome shotgun (WGS) entry which is preliminary data.</text>
</comment>
<evidence type="ECO:0000313" key="1">
    <source>
        <dbReference type="EMBL" id="KAG0714592.1"/>
    </source>
</evidence>
<organism evidence="1 2">
    <name type="scientific">Chionoecetes opilio</name>
    <name type="common">Atlantic snow crab</name>
    <name type="synonym">Cancer opilio</name>
    <dbReference type="NCBI Taxonomy" id="41210"/>
    <lineage>
        <taxon>Eukaryota</taxon>
        <taxon>Metazoa</taxon>
        <taxon>Ecdysozoa</taxon>
        <taxon>Arthropoda</taxon>
        <taxon>Crustacea</taxon>
        <taxon>Multicrustacea</taxon>
        <taxon>Malacostraca</taxon>
        <taxon>Eumalacostraca</taxon>
        <taxon>Eucarida</taxon>
        <taxon>Decapoda</taxon>
        <taxon>Pleocyemata</taxon>
        <taxon>Brachyura</taxon>
        <taxon>Eubrachyura</taxon>
        <taxon>Majoidea</taxon>
        <taxon>Majidae</taxon>
        <taxon>Chionoecetes</taxon>
    </lineage>
</organism>
<keyword evidence="2" id="KW-1185">Reference proteome</keyword>